<feature type="transmembrane region" description="Helical" evidence="10">
    <location>
        <begin position="12"/>
        <end position="32"/>
    </location>
</feature>
<name>A0A0C3JYV7_PISTI</name>
<dbReference type="GO" id="GO:0005351">
    <property type="term" value="F:carbohydrate:proton symporter activity"/>
    <property type="evidence" value="ECO:0007669"/>
    <property type="project" value="TreeGrafter"/>
</dbReference>
<organism evidence="12 13">
    <name type="scientific">Pisolithus tinctorius Marx 270</name>
    <dbReference type="NCBI Taxonomy" id="870435"/>
    <lineage>
        <taxon>Eukaryota</taxon>
        <taxon>Fungi</taxon>
        <taxon>Dikarya</taxon>
        <taxon>Basidiomycota</taxon>
        <taxon>Agaricomycotina</taxon>
        <taxon>Agaricomycetes</taxon>
        <taxon>Agaricomycetidae</taxon>
        <taxon>Boletales</taxon>
        <taxon>Sclerodermatineae</taxon>
        <taxon>Pisolithaceae</taxon>
        <taxon>Pisolithus</taxon>
    </lineage>
</organism>
<evidence type="ECO:0000259" key="11">
    <source>
        <dbReference type="PROSITE" id="PS50850"/>
    </source>
</evidence>
<evidence type="ECO:0000313" key="13">
    <source>
        <dbReference type="Proteomes" id="UP000054217"/>
    </source>
</evidence>
<dbReference type="EMBL" id="KN831981">
    <property type="protein sequence ID" value="KIO02577.1"/>
    <property type="molecule type" value="Genomic_DNA"/>
</dbReference>
<dbReference type="HOGENOM" id="CLU_001265_30_1_1"/>
<evidence type="ECO:0000256" key="6">
    <source>
        <dbReference type="ARBA" id="ARBA00022989"/>
    </source>
</evidence>
<proteinExistence type="inferred from homology"/>
<feature type="transmembrane region" description="Helical" evidence="10">
    <location>
        <begin position="362"/>
        <end position="379"/>
    </location>
</feature>
<evidence type="ECO:0000256" key="5">
    <source>
        <dbReference type="ARBA" id="ARBA00022692"/>
    </source>
</evidence>
<dbReference type="FunCoup" id="A0A0C3JYV7">
    <property type="interactions" value="281"/>
</dbReference>
<evidence type="ECO:0000256" key="9">
    <source>
        <dbReference type="RuleBase" id="RU003346"/>
    </source>
</evidence>
<keyword evidence="13" id="KW-1185">Reference proteome</keyword>
<evidence type="ECO:0000256" key="1">
    <source>
        <dbReference type="ARBA" id="ARBA00004141"/>
    </source>
</evidence>
<feature type="transmembrane region" description="Helical" evidence="10">
    <location>
        <begin position="262"/>
        <end position="283"/>
    </location>
</feature>
<dbReference type="InterPro" id="IPR003663">
    <property type="entry name" value="Sugar/inositol_transpt"/>
</dbReference>
<dbReference type="Gene3D" id="1.20.1250.20">
    <property type="entry name" value="MFS general substrate transporter like domains"/>
    <property type="match status" value="1"/>
</dbReference>
<evidence type="ECO:0000256" key="3">
    <source>
        <dbReference type="ARBA" id="ARBA00022448"/>
    </source>
</evidence>
<dbReference type="InterPro" id="IPR005829">
    <property type="entry name" value="Sugar_transporter_CS"/>
</dbReference>
<comment type="subcellular location">
    <subcellularLocation>
        <location evidence="1">Membrane</location>
        <topology evidence="1">Multi-pass membrane protein</topology>
    </subcellularLocation>
</comment>
<feature type="transmembrane region" description="Helical" evidence="10">
    <location>
        <begin position="295"/>
        <end position="318"/>
    </location>
</feature>
<dbReference type="SUPFAM" id="SSF103473">
    <property type="entry name" value="MFS general substrate transporter"/>
    <property type="match status" value="1"/>
</dbReference>
<evidence type="ECO:0000256" key="7">
    <source>
        <dbReference type="ARBA" id="ARBA00023136"/>
    </source>
</evidence>
<dbReference type="OrthoDB" id="5141738at2759"/>
<dbReference type="PROSITE" id="PS50850">
    <property type="entry name" value="MFS"/>
    <property type="match status" value="1"/>
</dbReference>
<accession>A0A0C3JYV7</accession>
<evidence type="ECO:0000256" key="4">
    <source>
        <dbReference type="ARBA" id="ARBA00022597"/>
    </source>
</evidence>
<reference evidence="13" key="2">
    <citation type="submission" date="2015-01" db="EMBL/GenBank/DDBJ databases">
        <title>Evolutionary Origins and Diversification of the Mycorrhizal Mutualists.</title>
        <authorList>
            <consortium name="DOE Joint Genome Institute"/>
            <consortium name="Mycorrhizal Genomics Consortium"/>
            <person name="Kohler A."/>
            <person name="Kuo A."/>
            <person name="Nagy L.G."/>
            <person name="Floudas D."/>
            <person name="Copeland A."/>
            <person name="Barry K.W."/>
            <person name="Cichocki N."/>
            <person name="Veneault-Fourrey C."/>
            <person name="LaButti K."/>
            <person name="Lindquist E.A."/>
            <person name="Lipzen A."/>
            <person name="Lundell T."/>
            <person name="Morin E."/>
            <person name="Murat C."/>
            <person name="Riley R."/>
            <person name="Ohm R."/>
            <person name="Sun H."/>
            <person name="Tunlid A."/>
            <person name="Henrissat B."/>
            <person name="Grigoriev I.V."/>
            <person name="Hibbett D.S."/>
            <person name="Martin F."/>
        </authorList>
    </citation>
    <scope>NUCLEOTIDE SEQUENCE [LARGE SCALE GENOMIC DNA]</scope>
    <source>
        <strain evidence="13">Marx 270</strain>
    </source>
</reference>
<comment type="catalytic activity">
    <reaction evidence="8">
        <text>myo-inositol(out) + H(+)(out) = myo-inositol(in) + H(+)(in)</text>
        <dbReference type="Rhea" id="RHEA:60364"/>
        <dbReference type="ChEBI" id="CHEBI:15378"/>
        <dbReference type="ChEBI" id="CHEBI:17268"/>
    </reaction>
</comment>
<dbReference type="PROSITE" id="PS00216">
    <property type="entry name" value="SUGAR_TRANSPORT_1"/>
    <property type="match status" value="2"/>
</dbReference>
<dbReference type="GO" id="GO:0005886">
    <property type="term" value="C:plasma membrane"/>
    <property type="evidence" value="ECO:0007669"/>
    <property type="project" value="TreeGrafter"/>
</dbReference>
<gene>
    <name evidence="12" type="ORF">M404DRAFT_1002190</name>
</gene>
<evidence type="ECO:0000256" key="2">
    <source>
        <dbReference type="ARBA" id="ARBA00010992"/>
    </source>
</evidence>
<feature type="transmembrane region" description="Helical" evidence="10">
    <location>
        <begin position="44"/>
        <end position="62"/>
    </location>
</feature>
<feature type="transmembrane region" description="Helical" evidence="10">
    <location>
        <begin position="107"/>
        <end position="125"/>
    </location>
</feature>
<evidence type="ECO:0000313" key="12">
    <source>
        <dbReference type="EMBL" id="KIO02577.1"/>
    </source>
</evidence>
<keyword evidence="4" id="KW-0762">Sugar transport</keyword>
<dbReference type="Pfam" id="PF00083">
    <property type="entry name" value="Sugar_tr"/>
    <property type="match status" value="1"/>
</dbReference>
<dbReference type="InterPro" id="IPR005828">
    <property type="entry name" value="MFS_sugar_transport-like"/>
</dbReference>
<keyword evidence="5 10" id="KW-0812">Transmembrane</keyword>
<dbReference type="NCBIfam" id="TIGR00879">
    <property type="entry name" value="SP"/>
    <property type="match status" value="1"/>
</dbReference>
<dbReference type="PANTHER" id="PTHR48022:SF75">
    <property type="entry name" value="GALACTOSE TRANSPORTER-RELATED"/>
    <property type="match status" value="1"/>
</dbReference>
<dbReference type="Proteomes" id="UP000054217">
    <property type="component" value="Unassembled WGS sequence"/>
</dbReference>
<protein>
    <recommendedName>
        <fullName evidence="11">Major facilitator superfamily (MFS) profile domain-containing protein</fullName>
    </recommendedName>
</protein>
<sequence>MGAPIADWLGRRYAMTTECGIFIIGVIVQITSTHVWQQFAVGRFISGLGVGALSAAVPMYQAETAPPQIRGTLTATYQLFITFGILVAYCISIGARSIAQSGSWRTVVGIGILWALILGIGILFMPESPRWLAAHGRMEEAQTSLAVTRGIPASEADKHNFLRREAEGIKQNVEYEKHTKGGWVDCFKPKDKILYRTLLGMSLQSLQQLTGANYFFYYGATVFLSVGLSDPYVTQIILGTVNFVCTFGGMYVMERFGRRRPLICGGVWQSAWLFVFASAGTAVDPVTHVGIGKLMIVAACLFILGYAMTWGPGVWILIGETFPTRTRAKQASLSTAGNWMWNFLIAFFTPFIGSAIGFKYGYVFASCNLLGAVVVYFFLYESSDLTLEEVNMMYTDPTCKPWASRQWAPSGYSSRRDLIEKDRSDDSNNIEDAQVQNITDGAV</sequence>
<dbReference type="STRING" id="870435.A0A0C3JYV7"/>
<evidence type="ECO:0000256" key="10">
    <source>
        <dbReference type="SAM" id="Phobius"/>
    </source>
</evidence>
<dbReference type="InParanoid" id="A0A0C3JYV7"/>
<dbReference type="PROSITE" id="PS00217">
    <property type="entry name" value="SUGAR_TRANSPORT_2"/>
    <property type="match status" value="1"/>
</dbReference>
<dbReference type="PANTHER" id="PTHR48022">
    <property type="entry name" value="PLASTIDIC GLUCOSE TRANSPORTER 4"/>
    <property type="match status" value="1"/>
</dbReference>
<keyword evidence="6 10" id="KW-1133">Transmembrane helix</keyword>
<comment type="similarity">
    <text evidence="2 9">Belongs to the major facilitator superfamily. Sugar transporter (TC 2.A.1.1) family.</text>
</comment>
<dbReference type="AlphaFoldDB" id="A0A0C3JYV7"/>
<feature type="transmembrane region" description="Helical" evidence="10">
    <location>
        <begin position="74"/>
        <end position="95"/>
    </location>
</feature>
<dbReference type="PRINTS" id="PR00171">
    <property type="entry name" value="SUGRTRNSPORT"/>
</dbReference>
<dbReference type="InterPro" id="IPR020846">
    <property type="entry name" value="MFS_dom"/>
</dbReference>
<keyword evidence="3 9" id="KW-0813">Transport</keyword>
<dbReference type="InterPro" id="IPR050360">
    <property type="entry name" value="MFS_Sugar_Transporters"/>
</dbReference>
<reference evidence="12 13" key="1">
    <citation type="submission" date="2014-04" db="EMBL/GenBank/DDBJ databases">
        <authorList>
            <consortium name="DOE Joint Genome Institute"/>
            <person name="Kuo A."/>
            <person name="Kohler A."/>
            <person name="Costa M.D."/>
            <person name="Nagy L.G."/>
            <person name="Floudas D."/>
            <person name="Copeland A."/>
            <person name="Barry K.W."/>
            <person name="Cichocki N."/>
            <person name="Veneault-Fourrey C."/>
            <person name="LaButti K."/>
            <person name="Lindquist E.A."/>
            <person name="Lipzen A."/>
            <person name="Lundell T."/>
            <person name="Morin E."/>
            <person name="Murat C."/>
            <person name="Sun H."/>
            <person name="Tunlid A."/>
            <person name="Henrissat B."/>
            <person name="Grigoriev I.V."/>
            <person name="Hibbett D.S."/>
            <person name="Martin F."/>
            <person name="Nordberg H.P."/>
            <person name="Cantor M.N."/>
            <person name="Hua S.X."/>
        </authorList>
    </citation>
    <scope>NUCLEOTIDE SEQUENCE [LARGE SCALE GENOMIC DNA]</scope>
    <source>
        <strain evidence="12 13">Marx 270</strain>
    </source>
</reference>
<feature type="transmembrane region" description="Helical" evidence="10">
    <location>
        <begin position="339"/>
        <end position="356"/>
    </location>
</feature>
<keyword evidence="7 10" id="KW-0472">Membrane</keyword>
<dbReference type="CDD" id="cd17356">
    <property type="entry name" value="MFS_HXT"/>
    <property type="match status" value="1"/>
</dbReference>
<dbReference type="InterPro" id="IPR036259">
    <property type="entry name" value="MFS_trans_sf"/>
</dbReference>
<feature type="domain" description="Major facilitator superfamily (MFS) profile" evidence="11">
    <location>
        <begin position="1"/>
        <end position="383"/>
    </location>
</feature>
<evidence type="ECO:0000256" key="8">
    <source>
        <dbReference type="ARBA" id="ARBA00049119"/>
    </source>
</evidence>
<feature type="transmembrane region" description="Helical" evidence="10">
    <location>
        <begin position="232"/>
        <end position="253"/>
    </location>
</feature>